<dbReference type="RefSeq" id="WP_207902862.1">
    <property type="nucleotide sequence ID" value="NZ_OX156936.1"/>
</dbReference>
<dbReference type="AlphaFoldDB" id="A0A4R1RGX9"/>
<reference evidence="1 2" key="1">
    <citation type="submission" date="2019-03" db="EMBL/GenBank/DDBJ databases">
        <title>Genomic Encyclopedia of Type Strains, Phase IV (KMG-IV): sequencing the most valuable type-strain genomes for metagenomic binning, comparative biology and taxonomic classification.</title>
        <authorList>
            <person name="Goeker M."/>
        </authorList>
    </citation>
    <scope>NUCLEOTIDE SEQUENCE [LARGE SCALE GENOMIC DNA]</scope>
    <source>
        <strain evidence="1 2">DSM 18792</strain>
    </source>
</reference>
<organism evidence="1 2">
    <name type="scientific">Mariniflexile fucanivorans</name>
    <dbReference type="NCBI Taxonomy" id="264023"/>
    <lineage>
        <taxon>Bacteria</taxon>
        <taxon>Pseudomonadati</taxon>
        <taxon>Bacteroidota</taxon>
        <taxon>Flavobacteriia</taxon>
        <taxon>Flavobacteriales</taxon>
        <taxon>Flavobacteriaceae</taxon>
        <taxon>Mariniflexile</taxon>
    </lineage>
</organism>
<accession>A0A4R1RGX9</accession>
<gene>
    <name evidence="1" type="ORF">EV196_10650</name>
</gene>
<protein>
    <submittedName>
        <fullName evidence="1">Uncharacterized protein</fullName>
    </submittedName>
</protein>
<dbReference type="Proteomes" id="UP000295455">
    <property type="component" value="Unassembled WGS sequence"/>
</dbReference>
<evidence type="ECO:0000313" key="2">
    <source>
        <dbReference type="Proteomes" id="UP000295455"/>
    </source>
</evidence>
<evidence type="ECO:0000313" key="1">
    <source>
        <dbReference type="EMBL" id="TCL64862.1"/>
    </source>
</evidence>
<sequence>MKLNKTILVILLPFAIFSQEKVAFKGQLSGITSFSPDNDLDWFAGARYLPELSYKIPLDTMQFVDFNAAANIWGTTNFHPFNAFDTQGDIEPYRLWARYSRNQLELRLGLQKIDFGSATMLRPVQWFNQIDPRDPLQLTNGVYGALARYYFLNNANIWVWGLIGNEKTRGYDVVETNKKIPEFGGRIQYPVPKGEIAFSYHHRTANSTNLVGVPQYEEVEENKFGIDGKWDVTVGLWFEAAHSQKTKNIGQLTNQTLLSMGSDYTFGIGNGLNIAGEHLISSFDEKDFGFNNTSNISALTASYPLNIFDNLSTILYYDWESENMTFFVNYEHQFKKLTGYLMLLYNPETQQAIQENDLVSNFSGPGIRFMLVYNH</sequence>
<comment type="caution">
    <text evidence="1">The sequence shown here is derived from an EMBL/GenBank/DDBJ whole genome shotgun (WGS) entry which is preliminary data.</text>
</comment>
<proteinExistence type="predicted"/>
<name>A0A4R1RGX9_9FLAO</name>
<keyword evidence="2" id="KW-1185">Reference proteome</keyword>
<dbReference type="EMBL" id="SLUP01000006">
    <property type="protein sequence ID" value="TCL64862.1"/>
    <property type="molecule type" value="Genomic_DNA"/>
</dbReference>